<name>A0A9P6EW93_9FUNG</name>
<evidence type="ECO:0000256" key="9">
    <source>
        <dbReference type="ARBA" id="ARBA00022884"/>
    </source>
</evidence>
<dbReference type="GO" id="GO:0001510">
    <property type="term" value="P:RNA methylation"/>
    <property type="evidence" value="ECO:0007669"/>
    <property type="project" value="InterPro"/>
</dbReference>
<gene>
    <name evidence="14" type="primary">HENMT1</name>
    <name evidence="14" type="ORF">EC957_009799</name>
</gene>
<dbReference type="GO" id="GO:0046872">
    <property type="term" value="F:metal ion binding"/>
    <property type="evidence" value="ECO:0007669"/>
    <property type="project" value="UniProtKB-KW"/>
</dbReference>
<dbReference type="AlphaFoldDB" id="A0A9P6EW93"/>
<keyword evidence="5" id="KW-0808">Transferase</keyword>
<keyword evidence="15" id="KW-1185">Reference proteome</keyword>
<dbReference type="GO" id="GO:0090486">
    <property type="term" value="F:small RNA 2'-O-methyltransferase activity"/>
    <property type="evidence" value="ECO:0007669"/>
    <property type="project" value="UniProtKB-EC"/>
</dbReference>
<evidence type="ECO:0000256" key="2">
    <source>
        <dbReference type="ARBA" id="ARBA00009026"/>
    </source>
</evidence>
<reference evidence="14" key="1">
    <citation type="journal article" date="2020" name="Fungal Divers.">
        <title>Resolving the Mortierellaceae phylogeny through synthesis of multi-gene phylogenetics and phylogenomics.</title>
        <authorList>
            <person name="Vandepol N."/>
            <person name="Liber J."/>
            <person name="Desiro A."/>
            <person name="Na H."/>
            <person name="Kennedy M."/>
            <person name="Barry K."/>
            <person name="Grigoriev I.V."/>
            <person name="Miller A.N."/>
            <person name="O'Donnell K."/>
            <person name="Stajich J.E."/>
            <person name="Bonito G."/>
        </authorList>
    </citation>
    <scope>NUCLEOTIDE SEQUENCE</scope>
    <source>
        <strain evidence="14">NRRL 2591</strain>
    </source>
</reference>
<dbReference type="GO" id="GO:0005737">
    <property type="term" value="C:cytoplasm"/>
    <property type="evidence" value="ECO:0007669"/>
    <property type="project" value="TreeGrafter"/>
</dbReference>
<dbReference type="SUPFAM" id="SSF53335">
    <property type="entry name" value="S-adenosyl-L-methionine-dependent methyltransferases"/>
    <property type="match status" value="1"/>
</dbReference>
<keyword evidence="9" id="KW-0694">RNA-binding</keyword>
<dbReference type="CDD" id="cd02440">
    <property type="entry name" value="AdoMet_MTases"/>
    <property type="match status" value="1"/>
</dbReference>
<dbReference type="PANTHER" id="PTHR21404:SF3">
    <property type="entry name" value="SMALL RNA 2'-O-METHYLTRANSFERASE"/>
    <property type="match status" value="1"/>
</dbReference>
<feature type="compositionally biased region" description="Polar residues" evidence="13">
    <location>
        <begin position="326"/>
        <end position="341"/>
    </location>
</feature>
<keyword evidence="10" id="KW-0943">RNA-mediated gene silencing</keyword>
<feature type="compositionally biased region" description="Polar residues" evidence="13">
    <location>
        <begin position="1"/>
        <end position="16"/>
    </location>
</feature>
<keyword evidence="6" id="KW-0949">S-adenosyl-L-methionine</keyword>
<evidence type="ECO:0000256" key="4">
    <source>
        <dbReference type="ARBA" id="ARBA00022603"/>
    </source>
</evidence>
<evidence type="ECO:0000256" key="6">
    <source>
        <dbReference type="ARBA" id="ARBA00022691"/>
    </source>
</evidence>
<dbReference type="InterPro" id="IPR026610">
    <property type="entry name" value="Hen1"/>
</dbReference>
<evidence type="ECO:0000256" key="5">
    <source>
        <dbReference type="ARBA" id="ARBA00022679"/>
    </source>
</evidence>
<feature type="region of interest" description="Disordered" evidence="13">
    <location>
        <begin position="419"/>
        <end position="446"/>
    </location>
</feature>
<dbReference type="EMBL" id="JAAAXW010000564">
    <property type="protein sequence ID" value="KAF9536757.1"/>
    <property type="molecule type" value="Genomic_DNA"/>
</dbReference>
<protein>
    <recommendedName>
        <fullName evidence="3">Small RNA 2'-O-methyltransferase</fullName>
        <ecNumber evidence="11">2.1.1.386</ecNumber>
    </recommendedName>
</protein>
<keyword evidence="8" id="KW-0460">Magnesium</keyword>
<comment type="cofactor">
    <cofactor evidence="1">
        <name>Mg(2+)</name>
        <dbReference type="ChEBI" id="CHEBI:18420"/>
    </cofactor>
</comment>
<evidence type="ECO:0000256" key="1">
    <source>
        <dbReference type="ARBA" id="ARBA00001946"/>
    </source>
</evidence>
<sequence>MYFPPTANSTASSTGDSACDADDEPRFYPPLWQQRRNLARRILDENHATSVIDFGCGEAALISLLIWETTGDYPITYMAGVELREDRLQLAREACQPQDFELGSNLRVNELTIDLFQGSINQPDQRLIGYDALVCLEVVEHLDPPVLEKFWRVVLGSLKPKMVIVSTPNAEFNIYFPQLNYGKPNAIFRNDDHRFEWTRKDFQDWCNTAAREYDYDVTYTGTGALPGYNPEVGLCTQFAILHAQNRTQQPALASLGASTEDQPYRLFSRVEYPIYKEQHSDEEILGYLHEYIACIRPRLPEPYDETDDMGHNETSYGDGGVGHGAKSSSDQPDGTSSNTTADDPPNEANVELGVVLLEDLWIVLGVRQRCKNKTNMIRILNLSSLVRVEQEAGLIRFDEGDPYWKEADKPFEAAYSQNDEQLSPRGSDNGDWSDSSFYKGENDNFEDEGVAERKPYGWAYQDFTDQEVEQQFDVPLDDRGWSTWSDPPVTEDTPEWYSPK</sequence>
<dbReference type="EC" id="2.1.1.386" evidence="11"/>
<accession>A0A9P6EW93</accession>
<feature type="compositionally biased region" description="Polar residues" evidence="13">
    <location>
        <begin position="419"/>
        <end position="436"/>
    </location>
</feature>
<evidence type="ECO:0000313" key="15">
    <source>
        <dbReference type="Proteomes" id="UP000723463"/>
    </source>
</evidence>
<organism evidence="14 15">
    <name type="scientific">Mortierella hygrophila</name>
    <dbReference type="NCBI Taxonomy" id="979708"/>
    <lineage>
        <taxon>Eukaryota</taxon>
        <taxon>Fungi</taxon>
        <taxon>Fungi incertae sedis</taxon>
        <taxon>Mucoromycota</taxon>
        <taxon>Mortierellomycotina</taxon>
        <taxon>Mortierellomycetes</taxon>
        <taxon>Mortierellales</taxon>
        <taxon>Mortierellaceae</taxon>
        <taxon>Mortierella</taxon>
    </lineage>
</organism>
<comment type="caution">
    <text evidence="14">The sequence shown here is derived from an EMBL/GenBank/DDBJ whole genome shotgun (WGS) entry which is preliminary data.</text>
</comment>
<evidence type="ECO:0000256" key="11">
    <source>
        <dbReference type="ARBA" id="ARBA00035025"/>
    </source>
</evidence>
<evidence type="ECO:0000256" key="3">
    <source>
        <dbReference type="ARBA" id="ARBA00021330"/>
    </source>
</evidence>
<dbReference type="GO" id="GO:0030422">
    <property type="term" value="P:siRNA processing"/>
    <property type="evidence" value="ECO:0007669"/>
    <property type="project" value="TreeGrafter"/>
</dbReference>
<comment type="catalytic activity">
    <reaction evidence="12">
        <text>small RNA 3'-end nucleotide + S-adenosyl-L-methionine = small RNA 3'-end 2'-O-methylnucleotide + S-adenosyl-L-homocysteine + H(+)</text>
        <dbReference type="Rhea" id="RHEA:37887"/>
        <dbReference type="Rhea" id="RHEA-COMP:10415"/>
        <dbReference type="Rhea" id="RHEA-COMP:10416"/>
        <dbReference type="ChEBI" id="CHEBI:15378"/>
        <dbReference type="ChEBI" id="CHEBI:57856"/>
        <dbReference type="ChEBI" id="CHEBI:59789"/>
        <dbReference type="ChEBI" id="CHEBI:74896"/>
        <dbReference type="ChEBI" id="CHEBI:74898"/>
        <dbReference type="EC" id="2.1.1.386"/>
    </reaction>
</comment>
<feature type="region of interest" description="Disordered" evidence="13">
    <location>
        <begin position="1"/>
        <end position="22"/>
    </location>
</feature>
<evidence type="ECO:0000256" key="13">
    <source>
        <dbReference type="SAM" id="MobiDB-lite"/>
    </source>
</evidence>
<evidence type="ECO:0000256" key="10">
    <source>
        <dbReference type="ARBA" id="ARBA00023158"/>
    </source>
</evidence>
<evidence type="ECO:0000313" key="14">
    <source>
        <dbReference type="EMBL" id="KAF9536757.1"/>
    </source>
</evidence>
<keyword evidence="4" id="KW-0489">Methyltransferase</keyword>
<keyword evidence="7" id="KW-0479">Metal-binding</keyword>
<dbReference type="Gene3D" id="3.40.50.150">
    <property type="entry name" value="Vaccinia Virus protein VP39"/>
    <property type="match status" value="1"/>
</dbReference>
<dbReference type="Proteomes" id="UP000723463">
    <property type="component" value="Unassembled WGS sequence"/>
</dbReference>
<evidence type="ECO:0000256" key="7">
    <source>
        <dbReference type="ARBA" id="ARBA00022723"/>
    </source>
</evidence>
<proteinExistence type="inferred from homology"/>
<evidence type="ECO:0000256" key="8">
    <source>
        <dbReference type="ARBA" id="ARBA00022842"/>
    </source>
</evidence>
<dbReference type="PANTHER" id="PTHR21404">
    <property type="entry name" value="HEN1"/>
    <property type="match status" value="1"/>
</dbReference>
<comment type="similarity">
    <text evidence="2">Belongs to the methyltransferase superfamily. HEN1 family.</text>
</comment>
<dbReference type="GO" id="GO:0005634">
    <property type="term" value="C:nucleus"/>
    <property type="evidence" value="ECO:0007669"/>
    <property type="project" value="TreeGrafter"/>
</dbReference>
<dbReference type="InterPro" id="IPR029063">
    <property type="entry name" value="SAM-dependent_MTases_sf"/>
</dbReference>
<feature type="region of interest" description="Disordered" evidence="13">
    <location>
        <begin position="303"/>
        <end position="347"/>
    </location>
</feature>
<feature type="region of interest" description="Disordered" evidence="13">
    <location>
        <begin position="469"/>
        <end position="500"/>
    </location>
</feature>
<evidence type="ECO:0000256" key="12">
    <source>
        <dbReference type="ARBA" id="ARBA00048418"/>
    </source>
</evidence>
<dbReference type="GO" id="GO:0003723">
    <property type="term" value="F:RNA binding"/>
    <property type="evidence" value="ECO:0007669"/>
    <property type="project" value="UniProtKB-KW"/>
</dbReference>